<feature type="transmembrane region" description="Helical" evidence="8">
    <location>
        <begin position="148"/>
        <end position="171"/>
    </location>
</feature>
<dbReference type="RefSeq" id="WP_117384183.1">
    <property type="nucleotide sequence ID" value="NZ_QWDE01000003.1"/>
</dbReference>
<dbReference type="Pfam" id="PF01594">
    <property type="entry name" value="AI-2E_transport"/>
    <property type="match status" value="1"/>
</dbReference>
<comment type="similarity">
    <text evidence="2">Belongs to the autoinducer-2 exporter (AI-2E) (TC 2.A.86) family.</text>
</comment>
<feature type="transmembrane region" description="Helical" evidence="8">
    <location>
        <begin position="37"/>
        <end position="55"/>
    </location>
</feature>
<evidence type="ECO:0000256" key="4">
    <source>
        <dbReference type="ARBA" id="ARBA00022475"/>
    </source>
</evidence>
<evidence type="ECO:0000256" key="2">
    <source>
        <dbReference type="ARBA" id="ARBA00009773"/>
    </source>
</evidence>
<evidence type="ECO:0000256" key="5">
    <source>
        <dbReference type="ARBA" id="ARBA00022692"/>
    </source>
</evidence>
<evidence type="ECO:0000256" key="6">
    <source>
        <dbReference type="ARBA" id="ARBA00022989"/>
    </source>
</evidence>
<dbReference type="EMBL" id="QWDE01000003">
    <property type="protein sequence ID" value="RFZ82159.1"/>
    <property type="molecule type" value="Genomic_DNA"/>
</dbReference>
<comment type="subcellular location">
    <subcellularLocation>
        <location evidence="1">Cell membrane</location>
        <topology evidence="1">Multi-pass membrane protein</topology>
    </subcellularLocation>
</comment>
<proteinExistence type="inferred from homology"/>
<dbReference type="Proteomes" id="UP000260823">
    <property type="component" value="Unassembled WGS sequence"/>
</dbReference>
<feature type="transmembrane region" description="Helical" evidence="8">
    <location>
        <begin position="233"/>
        <end position="259"/>
    </location>
</feature>
<evidence type="ECO:0000313" key="10">
    <source>
        <dbReference type="Proteomes" id="UP000260823"/>
    </source>
</evidence>
<evidence type="ECO:0000256" key="7">
    <source>
        <dbReference type="ARBA" id="ARBA00023136"/>
    </source>
</evidence>
<evidence type="ECO:0000256" key="1">
    <source>
        <dbReference type="ARBA" id="ARBA00004651"/>
    </source>
</evidence>
<keyword evidence="10" id="KW-1185">Reference proteome</keyword>
<keyword evidence="4" id="KW-1003">Cell membrane</keyword>
<feature type="transmembrane region" description="Helical" evidence="8">
    <location>
        <begin position="313"/>
        <end position="334"/>
    </location>
</feature>
<keyword evidence="6 8" id="KW-1133">Transmembrane helix</keyword>
<keyword evidence="7 8" id="KW-0472">Membrane</keyword>
<feature type="transmembrane region" description="Helical" evidence="8">
    <location>
        <begin position="67"/>
        <end position="89"/>
    </location>
</feature>
<dbReference type="InterPro" id="IPR002549">
    <property type="entry name" value="AI-2E-like"/>
</dbReference>
<dbReference type="OrthoDB" id="9793390at2"/>
<reference evidence="9 10" key="1">
    <citation type="submission" date="2018-08" db="EMBL/GenBank/DDBJ databases">
        <title>Mucilaginibacter terrae sp. nov., isolated from manganese diggings.</title>
        <authorList>
            <person name="Huang Y."/>
            <person name="Zhou Z."/>
        </authorList>
    </citation>
    <scope>NUCLEOTIDE SEQUENCE [LARGE SCALE GENOMIC DNA]</scope>
    <source>
        <strain evidence="9 10">ZH6</strain>
    </source>
</reference>
<keyword evidence="5 8" id="KW-0812">Transmembrane</keyword>
<evidence type="ECO:0000313" key="9">
    <source>
        <dbReference type="EMBL" id="RFZ82159.1"/>
    </source>
</evidence>
<name>A0A3E2NMD7_9SPHI</name>
<feature type="transmembrane region" description="Helical" evidence="8">
    <location>
        <begin position="209"/>
        <end position="227"/>
    </location>
</feature>
<dbReference type="AlphaFoldDB" id="A0A3E2NMD7"/>
<keyword evidence="3" id="KW-0813">Transport</keyword>
<dbReference type="GO" id="GO:0005886">
    <property type="term" value="C:plasma membrane"/>
    <property type="evidence" value="ECO:0007669"/>
    <property type="project" value="UniProtKB-SubCell"/>
</dbReference>
<comment type="caution">
    <text evidence="9">The sequence shown here is derived from an EMBL/GenBank/DDBJ whole genome shotgun (WGS) entry which is preliminary data.</text>
</comment>
<feature type="transmembrane region" description="Helical" evidence="8">
    <location>
        <begin position="12"/>
        <end position="31"/>
    </location>
</feature>
<evidence type="ECO:0000256" key="3">
    <source>
        <dbReference type="ARBA" id="ARBA00022448"/>
    </source>
</evidence>
<protein>
    <submittedName>
        <fullName evidence="9">AI-2E family transporter</fullName>
    </submittedName>
</protein>
<accession>A0A3E2NMD7</accession>
<feature type="transmembrane region" description="Helical" evidence="8">
    <location>
        <begin position="271"/>
        <end position="293"/>
    </location>
</feature>
<sequence length="364" mass="40519">MPVKKIIAPFYQRLALVLIGFCIMGYLVIIAKELLDPLLFGFLFAVLLLPISNFLERKLRLPRSASSFIAIILFVSFIAGILYLVGAQVSNLASDWPMLKKQVDQSLYDLQEWVQQAFHINTTKQLDYIHTGTQKILASGGAVLGTTFGAVSSLVLFYVFIMIFTFFILFYRRLLFRFVIAVFEDDDSHVVVDIVENVQKILRQYITGLLLEMIIVSAVAVTAFWIIGIKYAALLGLIVGLFNIIPYLGIFSALLLSCLITFATGTLGNTLAVGISVVGIHAVDANFLLPAIVGSKVRLNALITFMGIILGEMLWGLSGMFLSIPVIAIFKIIFDRVDILKPWGYLMGGDYEYKKSAEKKMKTE</sequence>
<dbReference type="PANTHER" id="PTHR21716">
    <property type="entry name" value="TRANSMEMBRANE PROTEIN"/>
    <property type="match status" value="1"/>
</dbReference>
<gene>
    <name evidence="9" type="ORF">DYU05_16190</name>
</gene>
<dbReference type="PANTHER" id="PTHR21716:SF53">
    <property type="entry name" value="PERMEASE PERM-RELATED"/>
    <property type="match status" value="1"/>
</dbReference>
<organism evidence="9 10">
    <name type="scientific">Mucilaginibacter terrenus</name>
    <dbReference type="NCBI Taxonomy" id="2482727"/>
    <lineage>
        <taxon>Bacteria</taxon>
        <taxon>Pseudomonadati</taxon>
        <taxon>Bacteroidota</taxon>
        <taxon>Sphingobacteriia</taxon>
        <taxon>Sphingobacteriales</taxon>
        <taxon>Sphingobacteriaceae</taxon>
        <taxon>Mucilaginibacter</taxon>
    </lineage>
</organism>
<evidence type="ECO:0000256" key="8">
    <source>
        <dbReference type="SAM" id="Phobius"/>
    </source>
</evidence>